<reference evidence="3" key="1">
    <citation type="submission" date="2024-06" db="EMBL/GenBank/DDBJ databases">
        <authorList>
            <person name="Liu X."/>
            <person name="Lenzi L."/>
            <person name="Haldenby T S."/>
            <person name="Uol C."/>
        </authorList>
    </citation>
    <scope>NUCLEOTIDE SEQUENCE</scope>
</reference>
<sequence length="559" mass="61342">MLPLLVLLSFPCGCSQGIFLSKIINSVYTPVNVDIGSFHVPEAFQWLSQKWILCHKSNTMENDHFGAACTNALGVGDFSSAPPVTARDLWLAWSYNEACNWSADKVYRWLNDDVGIALNKTLFSVHQITGDLLPTILLPNSTLLESNGLSETERSLVGRKIIELIIFGPPGHPTKNTVWLVSAFFLLTVSCVCTLVFGYRPGSECCPRSHATLIAMKESLGHSKIRLQLLEHILQTGLTLSPMDEIWTESDTVAIRSSKLGVSSLEVLLCKTMRSEYNRLAELFENAVIKLNAIELQEGRWSLCSIGKTGAASLFIEFENLVNQINDSTSELVNRWYWLIRLIGEIGANDRQHTDSCASLPISNDRRTSVPDVRDPPVGNCTTVADSSVLIPRSSVLKHDKNAKEPCATEPLSSSFADDVTTVSMDITLLGPDLENLTGERNLCNSGGHESSEENFGPSLKTSSASKPNQQTSAPSFFFMIPPASGHQSETSLSTPSHLPKSQMHASLPKERSFQSHLIAPQVRPTVLSESSNNLKNPVCGAKVNHFGYILEMPTKPQC</sequence>
<feature type="chain" id="PRO_5043830920" evidence="2">
    <location>
        <begin position="18"/>
        <end position="559"/>
    </location>
</feature>
<proteinExistence type="predicted"/>
<keyword evidence="2" id="KW-0732">Signal</keyword>
<protein>
    <submittedName>
        <fullName evidence="3">Uncharacterized protein</fullName>
    </submittedName>
</protein>
<dbReference type="AlphaFoldDB" id="A0AAV2TH16"/>
<evidence type="ECO:0000313" key="4">
    <source>
        <dbReference type="Proteomes" id="UP001497525"/>
    </source>
</evidence>
<evidence type="ECO:0000313" key="3">
    <source>
        <dbReference type="EMBL" id="CAL5135753.1"/>
    </source>
</evidence>
<feature type="signal peptide" evidence="2">
    <location>
        <begin position="1"/>
        <end position="17"/>
    </location>
</feature>
<accession>A0AAV2TH16</accession>
<gene>
    <name evidence="3" type="ORF">CDAUBV1_LOCUS9869</name>
</gene>
<dbReference type="EMBL" id="CAXLJL010000268">
    <property type="protein sequence ID" value="CAL5135753.1"/>
    <property type="molecule type" value="Genomic_DNA"/>
</dbReference>
<feature type="region of interest" description="Disordered" evidence="1">
    <location>
        <begin position="440"/>
        <end position="506"/>
    </location>
</feature>
<comment type="caution">
    <text evidence="3">The sequence shown here is derived from an EMBL/GenBank/DDBJ whole genome shotgun (WGS) entry which is preliminary data.</text>
</comment>
<organism evidence="3 4">
    <name type="scientific">Calicophoron daubneyi</name>
    <name type="common">Rumen fluke</name>
    <name type="synonym">Paramphistomum daubneyi</name>
    <dbReference type="NCBI Taxonomy" id="300641"/>
    <lineage>
        <taxon>Eukaryota</taxon>
        <taxon>Metazoa</taxon>
        <taxon>Spiralia</taxon>
        <taxon>Lophotrochozoa</taxon>
        <taxon>Platyhelminthes</taxon>
        <taxon>Trematoda</taxon>
        <taxon>Digenea</taxon>
        <taxon>Plagiorchiida</taxon>
        <taxon>Pronocephalata</taxon>
        <taxon>Paramphistomoidea</taxon>
        <taxon>Paramphistomidae</taxon>
        <taxon>Calicophoron</taxon>
    </lineage>
</organism>
<feature type="compositionally biased region" description="Polar residues" evidence="1">
    <location>
        <begin position="486"/>
        <end position="497"/>
    </location>
</feature>
<feature type="compositionally biased region" description="Polar residues" evidence="1">
    <location>
        <begin position="460"/>
        <end position="475"/>
    </location>
</feature>
<name>A0AAV2TH16_CALDB</name>
<evidence type="ECO:0000256" key="2">
    <source>
        <dbReference type="SAM" id="SignalP"/>
    </source>
</evidence>
<dbReference type="Proteomes" id="UP001497525">
    <property type="component" value="Unassembled WGS sequence"/>
</dbReference>
<evidence type="ECO:0000256" key="1">
    <source>
        <dbReference type="SAM" id="MobiDB-lite"/>
    </source>
</evidence>